<dbReference type="EC" id="3.1.26.5" evidence="1"/>
<organism evidence="1 2">
    <name type="scientific">Helianthus annuus</name>
    <name type="common">Common sunflower</name>
    <dbReference type="NCBI Taxonomy" id="4232"/>
    <lineage>
        <taxon>Eukaryota</taxon>
        <taxon>Viridiplantae</taxon>
        <taxon>Streptophyta</taxon>
        <taxon>Embryophyta</taxon>
        <taxon>Tracheophyta</taxon>
        <taxon>Spermatophyta</taxon>
        <taxon>Magnoliopsida</taxon>
        <taxon>eudicotyledons</taxon>
        <taxon>Gunneridae</taxon>
        <taxon>Pentapetalae</taxon>
        <taxon>asterids</taxon>
        <taxon>campanulids</taxon>
        <taxon>Asterales</taxon>
        <taxon>Asteraceae</taxon>
        <taxon>Asteroideae</taxon>
        <taxon>Heliantheae alliance</taxon>
        <taxon>Heliantheae</taxon>
        <taxon>Helianthus</taxon>
    </lineage>
</organism>
<dbReference type="PANTHER" id="PTHR13547">
    <property type="match status" value="1"/>
</dbReference>
<dbReference type="InterPro" id="IPR011990">
    <property type="entry name" value="TPR-like_helical_dom_sf"/>
</dbReference>
<keyword evidence="2" id="KW-1185">Reference proteome</keyword>
<proteinExistence type="predicted"/>
<dbReference type="AlphaFoldDB" id="A0A9K3HNG6"/>
<accession>A0A9K3HNG6</accession>
<dbReference type="Proteomes" id="UP000215914">
    <property type="component" value="Unassembled WGS sequence"/>
</dbReference>
<evidence type="ECO:0000313" key="1">
    <source>
        <dbReference type="EMBL" id="KAF5781764.1"/>
    </source>
</evidence>
<dbReference type="EMBL" id="MNCJ02000326">
    <property type="protein sequence ID" value="KAF5781764.1"/>
    <property type="molecule type" value="Genomic_DNA"/>
</dbReference>
<gene>
    <name evidence="1" type="ORF">HanXRQr2_Chr11g0487631</name>
</gene>
<dbReference type="PANTHER" id="PTHR13547:SF1">
    <property type="entry name" value="MITOCHONDRIAL RIBONUCLEASE P CATALYTIC SUBUNIT"/>
    <property type="match status" value="1"/>
</dbReference>
<keyword evidence="1" id="KW-0378">Hydrolase</keyword>
<dbReference type="Gramene" id="mRNA:HanXRQr2_Chr11g0487631">
    <property type="protein sequence ID" value="CDS:HanXRQr2_Chr11g0487631.1"/>
    <property type="gene ID" value="HanXRQr2_Chr11g0487631"/>
</dbReference>
<evidence type="ECO:0000313" key="2">
    <source>
        <dbReference type="Proteomes" id="UP000215914"/>
    </source>
</evidence>
<dbReference type="GO" id="GO:0004526">
    <property type="term" value="F:ribonuclease P activity"/>
    <property type="evidence" value="ECO:0007669"/>
    <property type="project" value="UniProtKB-EC"/>
</dbReference>
<sequence length="59" mass="6325">MGKGGSGKGRWQVTRTEMDETGVCKACGERLVCVDIDPLETENFASSLSTLACQREDTG</sequence>
<reference evidence="1" key="1">
    <citation type="journal article" date="2017" name="Nature">
        <title>The sunflower genome provides insights into oil metabolism, flowering and Asterid evolution.</title>
        <authorList>
            <person name="Badouin H."/>
            <person name="Gouzy J."/>
            <person name="Grassa C.J."/>
            <person name="Murat F."/>
            <person name="Staton S.E."/>
            <person name="Cottret L."/>
            <person name="Lelandais-Briere C."/>
            <person name="Owens G.L."/>
            <person name="Carrere S."/>
            <person name="Mayjonade B."/>
            <person name="Legrand L."/>
            <person name="Gill N."/>
            <person name="Kane N.C."/>
            <person name="Bowers J.E."/>
            <person name="Hubner S."/>
            <person name="Bellec A."/>
            <person name="Berard A."/>
            <person name="Berges H."/>
            <person name="Blanchet N."/>
            <person name="Boniface M.C."/>
            <person name="Brunel D."/>
            <person name="Catrice O."/>
            <person name="Chaidir N."/>
            <person name="Claudel C."/>
            <person name="Donnadieu C."/>
            <person name="Faraut T."/>
            <person name="Fievet G."/>
            <person name="Helmstetter N."/>
            <person name="King M."/>
            <person name="Knapp S.J."/>
            <person name="Lai Z."/>
            <person name="Le Paslier M.C."/>
            <person name="Lippi Y."/>
            <person name="Lorenzon L."/>
            <person name="Mandel J.R."/>
            <person name="Marage G."/>
            <person name="Marchand G."/>
            <person name="Marquand E."/>
            <person name="Bret-Mestries E."/>
            <person name="Morien E."/>
            <person name="Nambeesan S."/>
            <person name="Nguyen T."/>
            <person name="Pegot-Espagnet P."/>
            <person name="Pouilly N."/>
            <person name="Raftis F."/>
            <person name="Sallet E."/>
            <person name="Schiex T."/>
            <person name="Thomas J."/>
            <person name="Vandecasteele C."/>
            <person name="Vares D."/>
            <person name="Vear F."/>
            <person name="Vautrin S."/>
            <person name="Crespi M."/>
            <person name="Mangin B."/>
            <person name="Burke J.M."/>
            <person name="Salse J."/>
            <person name="Munos S."/>
            <person name="Vincourt P."/>
            <person name="Rieseberg L.H."/>
            <person name="Langlade N.B."/>
        </authorList>
    </citation>
    <scope>NUCLEOTIDE SEQUENCE</scope>
    <source>
        <tissue evidence="1">Leaves</tissue>
    </source>
</reference>
<protein>
    <submittedName>
        <fullName evidence="1">Ribonuclease P</fullName>
        <ecNumber evidence="1">3.1.26.5</ecNumber>
    </submittedName>
</protein>
<reference evidence="1" key="2">
    <citation type="submission" date="2020-06" db="EMBL/GenBank/DDBJ databases">
        <title>Helianthus annuus Genome sequencing and assembly Release 2.</title>
        <authorList>
            <person name="Gouzy J."/>
            <person name="Langlade N."/>
            <person name="Munos S."/>
        </authorList>
    </citation>
    <scope>NUCLEOTIDE SEQUENCE</scope>
    <source>
        <tissue evidence="1">Leaves</tissue>
    </source>
</reference>
<dbReference type="Gene3D" id="1.25.40.10">
    <property type="entry name" value="Tetratricopeptide repeat domain"/>
    <property type="match status" value="1"/>
</dbReference>
<name>A0A9K3HNG6_HELAN</name>
<dbReference type="Gene3D" id="3.40.50.11980">
    <property type="match status" value="1"/>
</dbReference>
<comment type="caution">
    <text evidence="1">The sequence shown here is derived from an EMBL/GenBank/DDBJ whole genome shotgun (WGS) entry which is preliminary data.</text>
</comment>